<dbReference type="InterPro" id="IPR051807">
    <property type="entry name" value="Sec-metab_biosynth-assoc"/>
</dbReference>
<keyword evidence="4" id="KW-1185">Reference proteome</keyword>
<dbReference type="RefSeq" id="WP_322464885.1">
    <property type="nucleotide sequence ID" value="NZ_JAXOJX010000007.1"/>
</dbReference>
<gene>
    <name evidence="3" type="ORF">SM757_06815</name>
</gene>
<feature type="domain" description="YCII-related" evidence="2">
    <location>
        <begin position="9"/>
        <end position="96"/>
    </location>
</feature>
<evidence type="ECO:0000256" key="1">
    <source>
        <dbReference type="ARBA" id="ARBA00007689"/>
    </source>
</evidence>
<protein>
    <submittedName>
        <fullName evidence="3">YciI family protein</fullName>
    </submittedName>
</protein>
<evidence type="ECO:0000259" key="2">
    <source>
        <dbReference type="Pfam" id="PF03795"/>
    </source>
</evidence>
<evidence type="ECO:0000313" key="4">
    <source>
        <dbReference type="Proteomes" id="UP001293718"/>
    </source>
</evidence>
<dbReference type="InterPro" id="IPR011008">
    <property type="entry name" value="Dimeric_a/b-barrel"/>
</dbReference>
<dbReference type="InterPro" id="IPR005545">
    <property type="entry name" value="YCII"/>
</dbReference>
<dbReference type="Pfam" id="PF03795">
    <property type="entry name" value="YCII"/>
    <property type="match status" value="1"/>
</dbReference>
<reference evidence="3 4" key="1">
    <citation type="submission" date="2023-11" db="EMBL/GenBank/DDBJ databases">
        <title>Draft genome of Azohydromonas lata strain H1 (DSM1123), a polyhydroxyalkanoate producer.</title>
        <authorList>
            <person name="Traversa D."/>
            <person name="D'Addabbo P."/>
            <person name="Pazzani C."/>
            <person name="Manzari C."/>
            <person name="Chiara M."/>
            <person name="Scrascia M."/>
        </authorList>
    </citation>
    <scope>NUCLEOTIDE SEQUENCE [LARGE SCALE GENOMIC DNA]</scope>
    <source>
        <strain evidence="3 4">H1</strain>
    </source>
</reference>
<dbReference type="Proteomes" id="UP001293718">
    <property type="component" value="Unassembled WGS sequence"/>
</dbReference>
<dbReference type="PANTHER" id="PTHR33606:SF3">
    <property type="entry name" value="PROTEIN YCII"/>
    <property type="match status" value="1"/>
</dbReference>
<comment type="caution">
    <text evidence="3">The sequence shown here is derived from an EMBL/GenBank/DDBJ whole genome shotgun (WGS) entry which is preliminary data.</text>
</comment>
<name>A0ABU5IB04_9BURK</name>
<organism evidence="3 4">
    <name type="scientific">Azohydromonas lata</name>
    <dbReference type="NCBI Taxonomy" id="45677"/>
    <lineage>
        <taxon>Bacteria</taxon>
        <taxon>Pseudomonadati</taxon>
        <taxon>Pseudomonadota</taxon>
        <taxon>Betaproteobacteria</taxon>
        <taxon>Burkholderiales</taxon>
        <taxon>Sphaerotilaceae</taxon>
        <taxon>Azohydromonas</taxon>
    </lineage>
</organism>
<accession>A0ABU5IB04</accession>
<evidence type="ECO:0000313" key="3">
    <source>
        <dbReference type="EMBL" id="MDZ5456281.1"/>
    </source>
</evidence>
<dbReference type="PANTHER" id="PTHR33606">
    <property type="entry name" value="PROTEIN YCII"/>
    <property type="match status" value="1"/>
</dbReference>
<dbReference type="SUPFAM" id="SSF54909">
    <property type="entry name" value="Dimeric alpha+beta barrel"/>
    <property type="match status" value="1"/>
</dbReference>
<dbReference type="Gene3D" id="3.30.70.1060">
    <property type="entry name" value="Dimeric alpha+beta barrel"/>
    <property type="match status" value="1"/>
</dbReference>
<comment type="similarity">
    <text evidence="1">Belongs to the YciI family.</text>
</comment>
<proteinExistence type="inferred from homology"/>
<dbReference type="EMBL" id="JAXOJX010000007">
    <property type="protein sequence ID" value="MDZ5456281.1"/>
    <property type="molecule type" value="Genomic_DNA"/>
</dbReference>
<sequence length="105" mass="11937">MAQAPHPYFAVWATDRADALERRTRVREEHRRRLRDAHECGVRVLHGGPTLEAQDQHMNGTLLIVQAATLQAVQQFIEGDPYVREGVYDSVVIRPWAWGLGRPPA</sequence>